<evidence type="ECO:0000256" key="1">
    <source>
        <dbReference type="SAM" id="MobiDB-lite"/>
    </source>
</evidence>
<organism evidence="2">
    <name type="scientific">Tanacetum cinerariifolium</name>
    <name type="common">Dalmatian daisy</name>
    <name type="synonym">Chrysanthemum cinerariifolium</name>
    <dbReference type="NCBI Taxonomy" id="118510"/>
    <lineage>
        <taxon>Eukaryota</taxon>
        <taxon>Viridiplantae</taxon>
        <taxon>Streptophyta</taxon>
        <taxon>Embryophyta</taxon>
        <taxon>Tracheophyta</taxon>
        <taxon>Spermatophyta</taxon>
        <taxon>Magnoliopsida</taxon>
        <taxon>eudicotyledons</taxon>
        <taxon>Gunneridae</taxon>
        <taxon>Pentapetalae</taxon>
        <taxon>asterids</taxon>
        <taxon>campanulids</taxon>
        <taxon>Asterales</taxon>
        <taxon>Asteraceae</taxon>
        <taxon>Asteroideae</taxon>
        <taxon>Anthemideae</taxon>
        <taxon>Anthemidinae</taxon>
        <taxon>Tanacetum</taxon>
    </lineage>
</organism>
<feature type="compositionally biased region" description="Basic and acidic residues" evidence="1">
    <location>
        <begin position="1"/>
        <end position="10"/>
    </location>
</feature>
<sequence>MTTERALTDLRKRRFTPGSKQKEVATNGAPNDHRESFDRFKKGPPRDNNKGKKNRDTLSPYCGPNHGLLFNLSKSPREILGTEKVIKTFEQPPRMIESRRTHDISKYFHFHKDHGHDTNQCQELRHQIKEAVKSGKLANLVKGIKKGNAKVSDTQLGE</sequence>
<gene>
    <name evidence="2" type="ORF">Tci_056022</name>
</gene>
<dbReference type="EMBL" id="BKCJ010008807">
    <property type="protein sequence ID" value="GEU84044.1"/>
    <property type="molecule type" value="Genomic_DNA"/>
</dbReference>
<proteinExistence type="predicted"/>
<reference evidence="2" key="1">
    <citation type="journal article" date="2019" name="Sci. Rep.">
        <title>Draft genome of Tanacetum cinerariifolium, the natural source of mosquito coil.</title>
        <authorList>
            <person name="Yamashiro T."/>
            <person name="Shiraishi A."/>
            <person name="Satake H."/>
            <person name="Nakayama K."/>
        </authorList>
    </citation>
    <scope>NUCLEOTIDE SEQUENCE</scope>
</reference>
<evidence type="ECO:0008006" key="3">
    <source>
        <dbReference type="Google" id="ProtNLM"/>
    </source>
</evidence>
<comment type="caution">
    <text evidence="2">The sequence shown here is derived from an EMBL/GenBank/DDBJ whole genome shotgun (WGS) entry which is preliminary data.</text>
</comment>
<protein>
    <recommendedName>
        <fullName evidence="3">Reverse transcriptase domain-containing protein</fullName>
    </recommendedName>
</protein>
<feature type="compositionally biased region" description="Basic and acidic residues" evidence="1">
    <location>
        <begin position="31"/>
        <end position="56"/>
    </location>
</feature>
<accession>A0A6L2NHM9</accession>
<feature type="region of interest" description="Disordered" evidence="1">
    <location>
        <begin position="1"/>
        <end position="64"/>
    </location>
</feature>
<dbReference type="AlphaFoldDB" id="A0A6L2NHM9"/>
<name>A0A6L2NHM9_TANCI</name>
<evidence type="ECO:0000313" key="2">
    <source>
        <dbReference type="EMBL" id="GEU84044.1"/>
    </source>
</evidence>